<dbReference type="CDD" id="cd00653">
    <property type="entry name" value="RNA_pol_B_RPB2"/>
    <property type="match status" value="1"/>
</dbReference>
<name>A0A7M1XI38_9SPIR</name>
<evidence type="ECO:0000256" key="7">
    <source>
        <dbReference type="RuleBase" id="RU000434"/>
    </source>
</evidence>
<accession>A0A7M1XI38</accession>
<dbReference type="InterPro" id="IPR007644">
    <property type="entry name" value="RNA_pol_bsu_protrusion"/>
</dbReference>
<dbReference type="InterPro" id="IPR042107">
    <property type="entry name" value="DNA-dir_RNA_pol_bsu_ext_1_sf"/>
</dbReference>
<dbReference type="EC" id="2.7.7.6" evidence="6 8"/>
<dbReference type="InterPro" id="IPR007642">
    <property type="entry name" value="RNA_pol_Rpb2_2"/>
</dbReference>
<dbReference type="EMBL" id="CP031517">
    <property type="protein sequence ID" value="QOS39184.1"/>
    <property type="molecule type" value="Genomic_DNA"/>
</dbReference>
<evidence type="ECO:0000259" key="14">
    <source>
        <dbReference type="Pfam" id="PF04565"/>
    </source>
</evidence>
<reference evidence="16 17" key="1">
    <citation type="submission" date="2018-08" db="EMBL/GenBank/DDBJ databases">
        <title>The first complete genome of Treponema rectale (CHPAT), a commensal spirochete of the bovine rectum.</title>
        <authorList>
            <person name="Staton G.J."/>
            <person name="Clegg S.R."/>
            <person name="Carter S.D."/>
            <person name="Radford A.D."/>
            <person name="Darby A."/>
            <person name="Hall N."/>
            <person name="Birtles R.J."/>
            <person name="Evans N.J."/>
        </authorList>
    </citation>
    <scope>NUCLEOTIDE SEQUENCE [LARGE SCALE GENOMIC DNA]</scope>
    <source>
        <strain evidence="16 17">CHPA</strain>
    </source>
</reference>
<dbReference type="PROSITE" id="PS01166">
    <property type="entry name" value="RNA_POL_BETA"/>
    <property type="match status" value="1"/>
</dbReference>
<dbReference type="GO" id="GO:0003677">
    <property type="term" value="F:DNA binding"/>
    <property type="evidence" value="ECO:0007669"/>
    <property type="project" value="UniProtKB-UniRule"/>
</dbReference>
<dbReference type="Pfam" id="PF04561">
    <property type="entry name" value="RNA_pol_Rpb2_2"/>
    <property type="match status" value="1"/>
</dbReference>
<dbReference type="Gene3D" id="2.40.270.10">
    <property type="entry name" value="DNA-directed RNA polymerase, subunit 2, domain 6"/>
    <property type="match status" value="2"/>
</dbReference>
<sequence length="1263" mass="140344">MEELDLNKYERTSTGRIDMSKTFSNVPLPNLCDVQLQSFKWFSETGVDEVFKDIFPIQSNKDTRGHETDTEQIAELDYVKSEWGNADEKHGYFECKVSALTYSAPLHVTLRLKHPDGTVSEEKIFMGDFPWITPSGTFIINGSEKCIASQLVRSPGAYVSKEADEVTVKKSDNDAKNEINLVYGSDIIPARGIWLEYLTDSRDFVSVRIDKQKKVPALVLLRALGIVSDADSLNDQSLPANSDGTASPAVTGVVGLFGENSYLAKALEKNSVNANKGALDRAHEAVGSIFRKLRPGEPYTAQSAASTLKQRFFENEHYDLGKAGRFKINDKLGVYERLIEQTLAEDLISRDGEIVYEAGHTLTTEEVIALKRDNFFDNNENHTVILSSNEELDNHNRVNLVKIKNPNDPEKVIHVVGTDLTVNLTYVTIPDIVASLSYMLNLIDGVGYTDDTDHLGNKRVRCVGELIQDKFRAGLSKMKRTIHDRMSTSDLASMNISSLINIKALTSAVNQFFNSDSLSQFMDQTNPLAELTNKRRLSALGRGGLTRDRASSAVRDVHPTHYGRICPIETPEGQNIGLISNLACYAKVNEYGFLQTPYRPVHDRIVDNDKDHVLWLTAAEERNHVICQANVVVSKDSNRIEDDTVAARFNGEYITAKAEECDLIDASPKQIVSIAAACIPFLENDDGKRALMGSNMQRQALPLLRPEAPYVGTGLEEKIAHDSGEALLAYKPGYVDYVDSRQIVIIQDDGTKKIYKLRSFVRSNKRTCISQSPKVHVGDHVEAGDIIANGPSMDKGELALGQNAVVAFTTWHGYNYEDAVVISERCVNQDLFTNLIIEEYPIERRKTKLGDEEFTRNVPNLGEDKKTYLDEKGIVVPGTEVHEGDILVGKTTPKGEVTETNNDHLLKSIFSSKSDEDKDTSLRVPHGGEGIVLDVRTFSRDKGDELPPDVLESAKVYVVQKRKIQVGDKMSGRHGNKGVISRVLPVEDMPYLPDGTPVDILLSPMGVPSRMNIGQVLEVQLGLACKKLGIKVSTPVFDGASNEEIAQFMEKAGIDSDGKTVLYDGQTGERFDSRIAVGVMYMIKLDHMVEDKIHARAIGPYSLVTQQPLGGKAQNGGQRFGEMEVWALEAYGAAYTLQEMLTIKSDDMVGRNKTYEAILKGNQVSKPNMPESTRVLIKELQGLGIDVNLLDDKNQPINMDTISEEAEREGRRTHHDIVNFDTKRDEEDELEDARNAALDEEIDDEFSDNENPETDDFADDDME</sequence>
<feature type="compositionally biased region" description="Basic and acidic residues" evidence="9">
    <location>
        <begin position="1215"/>
        <end position="1225"/>
    </location>
</feature>
<feature type="compositionally biased region" description="Acidic residues" evidence="9">
    <location>
        <begin position="1238"/>
        <end position="1263"/>
    </location>
</feature>
<dbReference type="KEGG" id="trc:DYE49_01425"/>
<evidence type="ECO:0000313" key="17">
    <source>
        <dbReference type="Proteomes" id="UP000593591"/>
    </source>
</evidence>
<evidence type="ECO:0000259" key="11">
    <source>
        <dbReference type="Pfam" id="PF04560"/>
    </source>
</evidence>
<feature type="domain" description="RNA polymerase beta subunit protrusion" evidence="13">
    <location>
        <begin position="31"/>
        <end position="506"/>
    </location>
</feature>
<dbReference type="InterPro" id="IPR019462">
    <property type="entry name" value="DNA-dir_RNA_pol_bsu_external_1"/>
</dbReference>
<dbReference type="NCBIfam" id="NF001616">
    <property type="entry name" value="PRK00405.1"/>
    <property type="match status" value="1"/>
</dbReference>
<dbReference type="Pfam" id="PF00562">
    <property type="entry name" value="RNA_pol_Rpb2_6"/>
    <property type="match status" value="1"/>
</dbReference>
<evidence type="ECO:0000259" key="10">
    <source>
        <dbReference type="Pfam" id="PF00562"/>
    </source>
</evidence>
<feature type="domain" description="DNA-directed RNA polymerase beta subunit external 1" evidence="15">
    <location>
        <begin position="598"/>
        <end position="667"/>
    </location>
</feature>
<feature type="domain" description="RNA polymerase Rpb2" evidence="14">
    <location>
        <begin position="520"/>
        <end position="588"/>
    </location>
</feature>
<evidence type="ECO:0000259" key="15">
    <source>
        <dbReference type="Pfam" id="PF10385"/>
    </source>
</evidence>
<evidence type="ECO:0000256" key="3">
    <source>
        <dbReference type="ARBA" id="ARBA00022695"/>
    </source>
</evidence>
<dbReference type="Pfam" id="PF04563">
    <property type="entry name" value="RNA_pol_Rpb2_1"/>
    <property type="match status" value="1"/>
</dbReference>
<keyword evidence="1 6" id="KW-0240">DNA-directed RNA polymerase</keyword>
<evidence type="ECO:0000259" key="13">
    <source>
        <dbReference type="Pfam" id="PF04563"/>
    </source>
</evidence>
<evidence type="ECO:0000256" key="4">
    <source>
        <dbReference type="ARBA" id="ARBA00023163"/>
    </source>
</evidence>
<keyword evidence="2 6" id="KW-0808">Transferase</keyword>
<feature type="region of interest" description="Disordered" evidence="9">
    <location>
        <begin position="1203"/>
        <end position="1263"/>
    </location>
</feature>
<evidence type="ECO:0000313" key="16">
    <source>
        <dbReference type="EMBL" id="QOS39184.1"/>
    </source>
</evidence>
<dbReference type="Gene3D" id="2.40.50.100">
    <property type="match status" value="1"/>
</dbReference>
<dbReference type="InterPro" id="IPR037033">
    <property type="entry name" value="DNA-dir_RNAP_su2_hyb_sf"/>
</dbReference>
<feature type="domain" description="DNA-directed RNA polymerase subunit 2 hybrid-binding" evidence="10">
    <location>
        <begin position="729"/>
        <end position="1114"/>
    </location>
</feature>
<keyword evidence="3 6" id="KW-0548">Nucleotidyltransferase</keyword>
<dbReference type="Gene3D" id="3.90.1800.10">
    <property type="entry name" value="RNA polymerase alpha subunit dimerisation domain"/>
    <property type="match status" value="1"/>
</dbReference>
<dbReference type="PANTHER" id="PTHR20856">
    <property type="entry name" value="DNA-DIRECTED RNA POLYMERASE I SUBUNIT 2"/>
    <property type="match status" value="1"/>
</dbReference>
<evidence type="ECO:0000256" key="2">
    <source>
        <dbReference type="ARBA" id="ARBA00022679"/>
    </source>
</evidence>
<dbReference type="SUPFAM" id="SSF64484">
    <property type="entry name" value="beta and beta-prime subunits of DNA dependent RNA-polymerase"/>
    <property type="match status" value="1"/>
</dbReference>
<evidence type="ECO:0000256" key="9">
    <source>
        <dbReference type="SAM" id="MobiDB-lite"/>
    </source>
</evidence>
<keyword evidence="4 6" id="KW-0804">Transcription</keyword>
<dbReference type="Pfam" id="PF04560">
    <property type="entry name" value="RNA_pol_Rpb2_7"/>
    <property type="match status" value="1"/>
</dbReference>
<dbReference type="HAMAP" id="MF_01321">
    <property type="entry name" value="RNApol_bact_RpoB"/>
    <property type="match status" value="1"/>
</dbReference>
<proteinExistence type="inferred from homology"/>
<feature type="domain" description="RNA polymerase Rpb2" evidence="12">
    <location>
        <begin position="153"/>
        <end position="339"/>
    </location>
</feature>
<dbReference type="InterPro" id="IPR007120">
    <property type="entry name" value="DNA-dir_RNAP_su2_dom"/>
</dbReference>
<dbReference type="InterPro" id="IPR007121">
    <property type="entry name" value="RNA_pol_bsu_CS"/>
</dbReference>
<gene>
    <name evidence="6" type="primary">rpoB</name>
    <name evidence="16" type="ORF">DYE49_01425</name>
</gene>
<dbReference type="Gene3D" id="3.90.1100.10">
    <property type="match status" value="2"/>
</dbReference>
<feature type="domain" description="RNA polymerase Rpb2" evidence="11">
    <location>
        <begin position="1116"/>
        <end position="1190"/>
    </location>
</feature>
<dbReference type="InterPro" id="IPR037034">
    <property type="entry name" value="RNA_pol_Rpb2_2_sf"/>
</dbReference>
<dbReference type="Pfam" id="PF04565">
    <property type="entry name" value="RNA_pol_Rpb2_3"/>
    <property type="match status" value="1"/>
</dbReference>
<dbReference type="FunFam" id="3.90.1800.10:FF:000001">
    <property type="entry name" value="DNA-directed RNA polymerase subunit beta"/>
    <property type="match status" value="1"/>
</dbReference>
<comment type="subunit">
    <text evidence="6 8">The RNAP catalytic core consists of 2 alpha, 1 beta, 1 beta' and 1 omega subunit. When a sigma factor is associated with the core the holoenzyme is formed, which can initiate transcription.</text>
</comment>
<dbReference type="InterPro" id="IPR007645">
    <property type="entry name" value="RNA_pol_Rpb2_3"/>
</dbReference>
<dbReference type="InterPro" id="IPR010243">
    <property type="entry name" value="RNA_pol_bsu_bac"/>
</dbReference>
<organism evidence="16 17">
    <name type="scientific">Treponema rectale</name>
    <dbReference type="NCBI Taxonomy" id="744512"/>
    <lineage>
        <taxon>Bacteria</taxon>
        <taxon>Pseudomonadati</taxon>
        <taxon>Spirochaetota</taxon>
        <taxon>Spirochaetia</taxon>
        <taxon>Spirochaetales</taxon>
        <taxon>Treponemataceae</taxon>
        <taxon>Treponema</taxon>
    </lineage>
</organism>
<dbReference type="AlphaFoldDB" id="A0A7M1XI38"/>
<evidence type="ECO:0000256" key="1">
    <source>
        <dbReference type="ARBA" id="ARBA00022478"/>
    </source>
</evidence>
<evidence type="ECO:0000256" key="5">
    <source>
        <dbReference type="ARBA" id="ARBA00048552"/>
    </source>
</evidence>
<dbReference type="GO" id="GO:0032549">
    <property type="term" value="F:ribonucleoside binding"/>
    <property type="evidence" value="ECO:0007669"/>
    <property type="project" value="InterPro"/>
</dbReference>
<evidence type="ECO:0000259" key="12">
    <source>
        <dbReference type="Pfam" id="PF04561"/>
    </source>
</evidence>
<dbReference type="Gene3D" id="2.30.150.10">
    <property type="entry name" value="DNA-directed RNA polymerase, beta subunit, external 1 domain"/>
    <property type="match status" value="1"/>
</dbReference>
<dbReference type="InterPro" id="IPR015712">
    <property type="entry name" value="DNA-dir_RNA_pol_su2"/>
</dbReference>
<dbReference type="Gene3D" id="2.40.50.150">
    <property type="match status" value="1"/>
</dbReference>
<dbReference type="InterPro" id="IPR014724">
    <property type="entry name" value="RNA_pol_RPB2_OB-fold"/>
</dbReference>
<dbReference type="GO" id="GO:0003899">
    <property type="term" value="F:DNA-directed RNA polymerase activity"/>
    <property type="evidence" value="ECO:0007669"/>
    <property type="project" value="UniProtKB-UniRule"/>
</dbReference>
<dbReference type="Proteomes" id="UP000593591">
    <property type="component" value="Chromosome"/>
</dbReference>
<evidence type="ECO:0000256" key="8">
    <source>
        <dbReference type="RuleBase" id="RU363031"/>
    </source>
</evidence>
<evidence type="ECO:0000256" key="6">
    <source>
        <dbReference type="HAMAP-Rule" id="MF_01321"/>
    </source>
</evidence>
<dbReference type="Pfam" id="PF10385">
    <property type="entry name" value="RNA_pol_Rpb2_45"/>
    <property type="match status" value="1"/>
</dbReference>
<comment type="similarity">
    <text evidence="6 7">Belongs to the RNA polymerase beta chain family.</text>
</comment>
<dbReference type="NCBIfam" id="TIGR02013">
    <property type="entry name" value="rpoB"/>
    <property type="match status" value="1"/>
</dbReference>
<comment type="function">
    <text evidence="6 8">DNA-dependent RNA polymerase catalyzes the transcription of DNA into RNA using the four ribonucleoside triphosphates as substrates.</text>
</comment>
<dbReference type="GO" id="GO:0006351">
    <property type="term" value="P:DNA-templated transcription"/>
    <property type="evidence" value="ECO:0007669"/>
    <property type="project" value="UniProtKB-UniRule"/>
</dbReference>
<dbReference type="InterPro" id="IPR007641">
    <property type="entry name" value="RNA_pol_Rpb2_7"/>
</dbReference>
<dbReference type="Gene3D" id="3.90.1110.10">
    <property type="entry name" value="RNA polymerase Rpb2, domain 2"/>
    <property type="match status" value="2"/>
</dbReference>
<protein>
    <recommendedName>
        <fullName evidence="6 8">DNA-directed RNA polymerase subunit beta</fullName>
        <shortName evidence="6">RNAP subunit beta</shortName>
        <ecNumber evidence="6 8">2.7.7.6</ecNumber>
    </recommendedName>
    <alternativeName>
        <fullName evidence="6">RNA polymerase subunit beta</fullName>
    </alternativeName>
    <alternativeName>
        <fullName evidence="6">Transcriptase subunit beta</fullName>
    </alternativeName>
</protein>
<dbReference type="GO" id="GO:0000428">
    <property type="term" value="C:DNA-directed RNA polymerase complex"/>
    <property type="evidence" value="ECO:0007669"/>
    <property type="project" value="UniProtKB-KW"/>
</dbReference>
<comment type="catalytic activity">
    <reaction evidence="5 6 8">
        <text>RNA(n) + a ribonucleoside 5'-triphosphate = RNA(n+1) + diphosphate</text>
        <dbReference type="Rhea" id="RHEA:21248"/>
        <dbReference type="Rhea" id="RHEA-COMP:14527"/>
        <dbReference type="Rhea" id="RHEA-COMP:17342"/>
        <dbReference type="ChEBI" id="CHEBI:33019"/>
        <dbReference type="ChEBI" id="CHEBI:61557"/>
        <dbReference type="ChEBI" id="CHEBI:140395"/>
        <dbReference type="EC" id="2.7.7.6"/>
    </reaction>
</comment>